<sequence length="337" mass="38830">MEDIYNLENFVDKAFSALEPDVAIDTDNAIGDFKAYVEKYDNAELVSILTVSGYIPDLYAADSSEETLYTKLCEVLEVVWAERMGFEAYAITQKASYEDVVIKIGGCPIVSDTKTFRLSRSQGAPNVKDFVKPEDYSKWIKRHEGTSLGGLVIYPQLHEWKKSSDAYRYCSNSSNPIVMLPFHYLAFFLRAKDDDSLAFNVNDLSKLWDFERIFPEIVSTRSDYWQAMNSAIIDIVGCDRAYLTGFLKEAENLMLNYVLEQRKFLTETIDLRAERVKEEVAKLTDHQVREEYAAYKTEQQTQVLQTYIDRIDNFRLDGMTTIYRTYIVDPADDDKTP</sequence>
<keyword evidence="1" id="KW-0378">Hydrolase</keyword>
<dbReference type="AlphaFoldDB" id="A0A811GA37"/>
<dbReference type="GO" id="GO:0004519">
    <property type="term" value="F:endonuclease activity"/>
    <property type="evidence" value="ECO:0007669"/>
    <property type="project" value="UniProtKB-KW"/>
</dbReference>
<dbReference type="InterPro" id="IPR019043">
    <property type="entry name" value="Restrct_endonuc_II_HindIII"/>
</dbReference>
<comment type="caution">
    <text evidence="1">The sequence shown here is derived from an EMBL/GenBank/DDBJ whole genome shotgun (WGS) entry which is preliminary data.</text>
</comment>
<accession>A0A811GA37</accession>
<evidence type="ECO:0000313" key="1">
    <source>
        <dbReference type="EMBL" id="CAB0594879.1"/>
    </source>
</evidence>
<gene>
    <name evidence="1" type="ORF">CIP107547_00943</name>
</gene>
<proteinExistence type="predicted"/>
<reference evidence="1 2" key="1">
    <citation type="submission" date="2020-02" db="EMBL/GenBank/DDBJ databases">
        <authorList>
            <person name="Brisse S."/>
        </authorList>
    </citation>
    <scope>NUCLEOTIDE SEQUENCE [LARGE SCALE GENOMIC DNA]</scope>
    <source>
        <strain evidence="1">CIP107547</strain>
    </source>
</reference>
<dbReference type="EMBL" id="CADDAV010000010">
    <property type="protein sequence ID" value="CAB0594879.1"/>
    <property type="molecule type" value="Genomic_DNA"/>
</dbReference>
<keyword evidence="1" id="KW-0540">Nuclease</keyword>
<dbReference type="Pfam" id="PF09518">
    <property type="entry name" value="RE_HindIII"/>
    <property type="match status" value="1"/>
</dbReference>
<dbReference type="Proteomes" id="UP000480222">
    <property type="component" value="Unassembled WGS sequence"/>
</dbReference>
<dbReference type="InterPro" id="IPR038373">
    <property type="entry name" value="Restrct_endonuc_II_HindIII_sf"/>
</dbReference>
<evidence type="ECO:0000313" key="2">
    <source>
        <dbReference type="Proteomes" id="UP000480222"/>
    </source>
</evidence>
<organism evidence="1 2">
    <name type="scientific">Corynebacterium diphtheriae</name>
    <dbReference type="NCBI Taxonomy" id="1717"/>
    <lineage>
        <taxon>Bacteria</taxon>
        <taxon>Bacillati</taxon>
        <taxon>Actinomycetota</taxon>
        <taxon>Actinomycetes</taxon>
        <taxon>Mycobacteriales</taxon>
        <taxon>Corynebacteriaceae</taxon>
        <taxon>Corynebacterium</taxon>
    </lineage>
</organism>
<protein>
    <submittedName>
        <fullName evidence="1">HindIII family type II restriction endonuclease</fullName>
    </submittedName>
</protein>
<dbReference type="Gene3D" id="3.40.91.70">
    <property type="entry name" value="Type II restriction endonuclease, HindIII"/>
    <property type="match status" value="1"/>
</dbReference>
<dbReference type="RefSeq" id="WP_072564712.1">
    <property type="nucleotide sequence ID" value="NZ_JBGNEQ010000011.1"/>
</dbReference>
<keyword evidence="1" id="KW-0255">Endonuclease</keyword>
<name>A0A811GA37_CORDP</name>